<evidence type="ECO:0000313" key="1">
    <source>
        <dbReference type="EMBL" id="MFC3122824.1"/>
    </source>
</evidence>
<dbReference type="EMBL" id="JBHRSW010000036">
    <property type="protein sequence ID" value="MFC3122824.1"/>
    <property type="molecule type" value="Genomic_DNA"/>
</dbReference>
<accession>A0ABV7FR50</accession>
<reference evidence="2" key="1">
    <citation type="journal article" date="2019" name="Int. J. Syst. Evol. Microbiol.">
        <title>The Global Catalogue of Microorganisms (GCM) 10K type strain sequencing project: providing services to taxonomists for standard genome sequencing and annotation.</title>
        <authorList>
            <consortium name="The Broad Institute Genomics Platform"/>
            <consortium name="The Broad Institute Genome Sequencing Center for Infectious Disease"/>
            <person name="Wu L."/>
            <person name="Ma J."/>
        </authorList>
    </citation>
    <scope>NUCLEOTIDE SEQUENCE [LARGE SCALE GENOMIC DNA]</scope>
    <source>
        <strain evidence="2">KCTC 52473</strain>
    </source>
</reference>
<gene>
    <name evidence="1" type="ORF">ACFOHL_14460</name>
</gene>
<keyword evidence="2" id="KW-1185">Reference proteome</keyword>
<protein>
    <submittedName>
        <fullName evidence="1">Uncharacterized protein</fullName>
    </submittedName>
</protein>
<sequence length="63" mass="7239">MSDNKKSQFHRAEIAVQEKLGVADMVAQYSEGFVRPAMPNQHREFFENLNMVIVAMVDHEGYP</sequence>
<comment type="caution">
    <text evidence="1">The sequence shown here is derived from an EMBL/GenBank/DDBJ whole genome shotgun (WGS) entry which is preliminary data.</text>
</comment>
<dbReference type="RefSeq" id="WP_376920954.1">
    <property type="nucleotide sequence ID" value="NZ_JBHRSW010000036.1"/>
</dbReference>
<organism evidence="1 2">
    <name type="scientific">Agaribacter flavus</name>
    <dbReference type="NCBI Taxonomy" id="1902781"/>
    <lineage>
        <taxon>Bacteria</taxon>
        <taxon>Pseudomonadati</taxon>
        <taxon>Pseudomonadota</taxon>
        <taxon>Gammaproteobacteria</taxon>
        <taxon>Alteromonadales</taxon>
        <taxon>Alteromonadaceae</taxon>
        <taxon>Agaribacter</taxon>
    </lineage>
</organism>
<proteinExistence type="predicted"/>
<evidence type="ECO:0000313" key="2">
    <source>
        <dbReference type="Proteomes" id="UP001595478"/>
    </source>
</evidence>
<dbReference type="Proteomes" id="UP001595478">
    <property type="component" value="Unassembled WGS sequence"/>
</dbReference>
<name>A0ABV7FR50_9ALTE</name>